<proteinExistence type="predicted"/>
<gene>
    <name evidence="1" type="ORF">CH330_00605</name>
</gene>
<evidence type="ECO:0000313" key="2">
    <source>
        <dbReference type="Proteomes" id="UP000215559"/>
    </source>
</evidence>
<dbReference type="EMBL" id="NOZP01000013">
    <property type="protein sequence ID" value="OYD17231.1"/>
    <property type="molecule type" value="Genomic_DNA"/>
</dbReference>
<dbReference type="Proteomes" id="UP000215559">
    <property type="component" value="Unassembled WGS sequence"/>
</dbReference>
<feature type="non-terminal residue" evidence="1">
    <location>
        <position position="1"/>
    </location>
</feature>
<evidence type="ECO:0000313" key="1">
    <source>
        <dbReference type="EMBL" id="OYD17231.1"/>
    </source>
</evidence>
<sequence length="166" mass="19530">NSYIYDRVLTQTTEELLADKNEIPEKYLLQLVEAYYSRIKQACSDDESRGILAAVRALDFEEVRKFRLIKDKLEKVDIFVELNDEAATVWSEYLELDKIADRFDRRLAFKRMRGRFFRYVVSPSTTKAQSNLPPEVNGMRYVGQQQLNEYYDLDTGFKTTPSSTIW</sequence>
<accession>A0A235BY96</accession>
<protein>
    <submittedName>
        <fullName evidence="1">Uncharacterized protein</fullName>
    </submittedName>
</protein>
<name>A0A235BY96_UNCW3</name>
<comment type="caution">
    <text evidence="1">The sequence shown here is derived from an EMBL/GenBank/DDBJ whole genome shotgun (WGS) entry which is preliminary data.</text>
</comment>
<reference evidence="1 2" key="1">
    <citation type="submission" date="2017-07" db="EMBL/GenBank/DDBJ databases">
        <title>Recovery of genomes from metagenomes via a dereplication, aggregation, and scoring strategy.</title>
        <authorList>
            <person name="Sieber C.M."/>
            <person name="Probst A.J."/>
            <person name="Sharrar A."/>
            <person name="Thomas B.C."/>
            <person name="Hess M."/>
            <person name="Tringe S.G."/>
            <person name="Banfield J.F."/>
        </authorList>
    </citation>
    <scope>NUCLEOTIDE SEQUENCE [LARGE SCALE GENOMIC DNA]</scope>
    <source>
        <strain evidence="1">JGI_Cruoil_03_51_56</strain>
    </source>
</reference>
<organism evidence="1 2">
    <name type="scientific">candidate division WOR-3 bacterium JGI_Cruoil_03_51_56</name>
    <dbReference type="NCBI Taxonomy" id="1973747"/>
    <lineage>
        <taxon>Bacteria</taxon>
        <taxon>Bacteria division WOR-3</taxon>
    </lineage>
</organism>
<dbReference type="AlphaFoldDB" id="A0A235BY96"/>